<evidence type="ECO:0000256" key="1">
    <source>
        <dbReference type="ARBA" id="ARBA00000085"/>
    </source>
</evidence>
<comment type="catalytic activity">
    <reaction evidence="1">
        <text>ATP + protein L-histidine = ADP + protein N-phospho-L-histidine.</text>
        <dbReference type="EC" id="2.7.13.3"/>
    </reaction>
</comment>
<evidence type="ECO:0000256" key="2">
    <source>
        <dbReference type="ARBA" id="ARBA00012438"/>
    </source>
</evidence>
<keyword evidence="6" id="KW-1185">Reference proteome</keyword>
<dbReference type="GO" id="GO:0016301">
    <property type="term" value="F:kinase activity"/>
    <property type="evidence" value="ECO:0007669"/>
    <property type="project" value="UniProtKB-KW"/>
</dbReference>
<dbReference type="PANTHER" id="PTHR43065:SF42">
    <property type="entry name" value="TWO-COMPONENT SENSOR PPRA"/>
    <property type="match status" value="1"/>
</dbReference>
<dbReference type="Gene3D" id="1.10.287.130">
    <property type="match status" value="1"/>
</dbReference>
<evidence type="ECO:0000256" key="3">
    <source>
        <dbReference type="ARBA" id="ARBA00022553"/>
    </source>
</evidence>
<sequence>MRTLRLHAPDLDPAEAAFAALDLAVGAFEGAPPRLVWRTDAFARLMPGASPGDIAPPALDAALAAAERGETGSLPLEGGEAVLEVRPGRSADGRLYLKLSDAAERQEAEARRLADRERLLLTSRVMSVGEMATMIAHELNQPIGSIANIVRGLKARLSRDALTVADGVEALDKAADQALYASGVIQRMRSFVEQRQPQVEPLDLPRLARATLDLLDWEIARDRVSAQTVFDDDLPPVLGDAVMIQQVLVNLARNGLDAMRSEPQSRRLAIAGRRLEGSTRMVELTVADSGPGVSEEAAGRMFSPFFSTKPGGMGVGLGICRSIIELHRGRLWHTREGQGSGGSVFHIALPTARQEDEP</sequence>
<evidence type="ECO:0000259" key="4">
    <source>
        <dbReference type="PROSITE" id="PS50109"/>
    </source>
</evidence>
<organism evidence="5 6">
    <name type="scientific">Caulobacter rhizosphaerae</name>
    <dbReference type="NCBI Taxonomy" id="2010972"/>
    <lineage>
        <taxon>Bacteria</taxon>
        <taxon>Pseudomonadati</taxon>
        <taxon>Pseudomonadota</taxon>
        <taxon>Alphaproteobacteria</taxon>
        <taxon>Caulobacterales</taxon>
        <taxon>Caulobacteraceae</taxon>
        <taxon>Caulobacter</taxon>
    </lineage>
</organism>
<dbReference type="RefSeq" id="WP_310033047.1">
    <property type="nucleotide sequence ID" value="NZ_JAVDRL010000009.1"/>
</dbReference>
<dbReference type="CDD" id="cd00082">
    <property type="entry name" value="HisKA"/>
    <property type="match status" value="1"/>
</dbReference>
<protein>
    <recommendedName>
        <fullName evidence="2">histidine kinase</fullName>
        <ecNumber evidence="2">2.7.13.3</ecNumber>
    </recommendedName>
</protein>
<dbReference type="Gene3D" id="3.30.565.10">
    <property type="entry name" value="Histidine kinase-like ATPase, C-terminal domain"/>
    <property type="match status" value="1"/>
</dbReference>
<proteinExistence type="predicted"/>
<dbReference type="Pfam" id="PF02518">
    <property type="entry name" value="HATPase_c"/>
    <property type="match status" value="1"/>
</dbReference>
<dbReference type="InterPro" id="IPR036097">
    <property type="entry name" value="HisK_dim/P_sf"/>
</dbReference>
<dbReference type="InterPro" id="IPR003661">
    <property type="entry name" value="HisK_dim/P_dom"/>
</dbReference>
<comment type="caution">
    <text evidence="5">The sequence shown here is derived from an EMBL/GenBank/DDBJ whole genome shotgun (WGS) entry which is preliminary data.</text>
</comment>
<keyword evidence="3" id="KW-0597">Phosphoprotein</keyword>
<dbReference type="PRINTS" id="PR00344">
    <property type="entry name" value="BCTRLSENSOR"/>
</dbReference>
<reference evidence="5 6" key="1">
    <citation type="submission" date="2023-07" db="EMBL/GenBank/DDBJ databases">
        <title>Sorghum-associated microbial communities from plants grown in Nebraska, USA.</title>
        <authorList>
            <person name="Schachtman D."/>
        </authorList>
    </citation>
    <scope>NUCLEOTIDE SEQUENCE [LARGE SCALE GENOMIC DNA]</scope>
    <source>
        <strain evidence="5 6">DS2154</strain>
    </source>
</reference>
<dbReference type="InterPro" id="IPR005467">
    <property type="entry name" value="His_kinase_dom"/>
</dbReference>
<feature type="domain" description="Histidine kinase" evidence="4">
    <location>
        <begin position="134"/>
        <end position="353"/>
    </location>
</feature>
<accession>A0ABU1N259</accession>
<name>A0ABU1N259_9CAUL</name>
<dbReference type="InterPro" id="IPR036890">
    <property type="entry name" value="HATPase_C_sf"/>
</dbReference>
<dbReference type="Proteomes" id="UP001262754">
    <property type="component" value="Unassembled WGS sequence"/>
</dbReference>
<keyword evidence="5" id="KW-0418">Kinase</keyword>
<dbReference type="SUPFAM" id="SSF55874">
    <property type="entry name" value="ATPase domain of HSP90 chaperone/DNA topoisomerase II/histidine kinase"/>
    <property type="match status" value="1"/>
</dbReference>
<dbReference type="EMBL" id="JAVDRL010000009">
    <property type="protein sequence ID" value="MDR6532524.1"/>
    <property type="molecule type" value="Genomic_DNA"/>
</dbReference>
<gene>
    <name evidence="5" type="ORF">J2800_003282</name>
</gene>
<evidence type="ECO:0000313" key="6">
    <source>
        <dbReference type="Proteomes" id="UP001262754"/>
    </source>
</evidence>
<dbReference type="SUPFAM" id="SSF47384">
    <property type="entry name" value="Homodimeric domain of signal transducing histidine kinase"/>
    <property type="match status" value="1"/>
</dbReference>
<dbReference type="InterPro" id="IPR004358">
    <property type="entry name" value="Sig_transdc_His_kin-like_C"/>
</dbReference>
<keyword evidence="5" id="KW-0808">Transferase</keyword>
<dbReference type="InterPro" id="IPR003594">
    <property type="entry name" value="HATPase_dom"/>
</dbReference>
<evidence type="ECO:0000313" key="5">
    <source>
        <dbReference type="EMBL" id="MDR6532524.1"/>
    </source>
</evidence>
<dbReference type="PROSITE" id="PS50109">
    <property type="entry name" value="HIS_KIN"/>
    <property type="match status" value="1"/>
</dbReference>
<dbReference type="EC" id="2.7.13.3" evidence="2"/>
<dbReference type="SMART" id="SM00388">
    <property type="entry name" value="HisKA"/>
    <property type="match status" value="1"/>
</dbReference>
<dbReference type="PANTHER" id="PTHR43065">
    <property type="entry name" value="SENSOR HISTIDINE KINASE"/>
    <property type="match status" value="1"/>
</dbReference>
<dbReference type="SMART" id="SM00387">
    <property type="entry name" value="HATPase_c"/>
    <property type="match status" value="1"/>
</dbReference>